<sequence>MPGGGVVNDDQIDLAHAYALDALDADQRRSVERLLASSDDALRADFEKLVRQARETMAATAAATSTPPPAHLRERLLMQIAKEPRTFPSREAAPVVLADRRRGVTRWRLVGAAAAAAALLAGGVVIGAQLRETTPPQPVAAQVMSAPDVRTSSTAVPGGGSATAVYSRSTDAAVLMMNDVTPPAADSVYQMWLIAGTGAPVSAGTMSPDQVAPSTVAVLDDLDGASLLAFTVEPSGGSERPTTDVFASLPLR</sequence>
<comment type="subcellular location">
    <subcellularLocation>
        <location evidence="1">Cell membrane</location>
        <topology evidence="1">Single-pass membrane protein</topology>
    </subcellularLocation>
</comment>
<evidence type="ECO:0000256" key="1">
    <source>
        <dbReference type="ARBA" id="ARBA00004162"/>
    </source>
</evidence>
<dbReference type="InterPro" id="IPR051474">
    <property type="entry name" value="Anti-sigma-K/W_factor"/>
</dbReference>
<dbReference type="Proteomes" id="UP001596484">
    <property type="component" value="Unassembled WGS sequence"/>
</dbReference>
<keyword evidence="14" id="KW-1185">Reference proteome</keyword>
<keyword evidence="6 10" id="KW-0472">Membrane</keyword>
<evidence type="ECO:0000256" key="9">
    <source>
        <dbReference type="ARBA" id="ARBA00030803"/>
    </source>
</evidence>
<dbReference type="InterPro" id="IPR053877">
    <property type="entry name" value="RskA_N"/>
</dbReference>
<evidence type="ECO:0000259" key="11">
    <source>
        <dbReference type="Pfam" id="PF10099"/>
    </source>
</evidence>
<feature type="domain" description="Anti-sigma K factor RskA C-terminal" evidence="11">
    <location>
        <begin position="113"/>
        <end position="243"/>
    </location>
</feature>
<organism evidence="13 14">
    <name type="scientific">Rhodococcus daqingensis</name>
    <dbReference type="NCBI Taxonomy" id="2479363"/>
    <lineage>
        <taxon>Bacteria</taxon>
        <taxon>Bacillati</taxon>
        <taxon>Actinomycetota</taxon>
        <taxon>Actinomycetes</taxon>
        <taxon>Mycobacteriales</taxon>
        <taxon>Nocardiaceae</taxon>
        <taxon>Rhodococcus</taxon>
    </lineage>
</organism>
<comment type="caution">
    <text evidence="13">The sequence shown here is derived from an EMBL/GenBank/DDBJ whole genome shotgun (WGS) entry which is preliminary data.</text>
</comment>
<evidence type="ECO:0000256" key="2">
    <source>
        <dbReference type="ARBA" id="ARBA00022475"/>
    </source>
</evidence>
<dbReference type="PANTHER" id="PTHR37461">
    <property type="entry name" value="ANTI-SIGMA-K FACTOR RSKA"/>
    <property type="match status" value="1"/>
</dbReference>
<dbReference type="Gene3D" id="1.10.10.1320">
    <property type="entry name" value="Anti-sigma factor, zinc-finger domain"/>
    <property type="match status" value="1"/>
</dbReference>
<evidence type="ECO:0000256" key="7">
    <source>
        <dbReference type="ARBA" id="ARBA00023163"/>
    </source>
</evidence>
<evidence type="ECO:0000256" key="8">
    <source>
        <dbReference type="ARBA" id="ARBA00029829"/>
    </source>
</evidence>
<dbReference type="Pfam" id="PF10099">
    <property type="entry name" value="RskA_C"/>
    <property type="match status" value="1"/>
</dbReference>
<name>A0ABW2RVD3_9NOCA</name>
<evidence type="ECO:0000313" key="14">
    <source>
        <dbReference type="Proteomes" id="UP001596484"/>
    </source>
</evidence>
<dbReference type="EMBL" id="JBHTCS010000009">
    <property type="protein sequence ID" value="MFC7447740.1"/>
    <property type="molecule type" value="Genomic_DNA"/>
</dbReference>
<protein>
    <recommendedName>
        <fullName evidence="9">Regulator of SigK</fullName>
    </recommendedName>
    <alternativeName>
        <fullName evidence="8">Sigma-K anti-sigma factor RskA</fullName>
    </alternativeName>
</protein>
<keyword evidence="5" id="KW-0805">Transcription regulation</keyword>
<keyword evidence="2" id="KW-1003">Cell membrane</keyword>
<proteinExistence type="predicted"/>
<evidence type="ECO:0000256" key="3">
    <source>
        <dbReference type="ARBA" id="ARBA00022692"/>
    </source>
</evidence>
<evidence type="ECO:0000313" key="13">
    <source>
        <dbReference type="EMBL" id="MFC7447740.1"/>
    </source>
</evidence>
<evidence type="ECO:0000256" key="5">
    <source>
        <dbReference type="ARBA" id="ARBA00023015"/>
    </source>
</evidence>
<feature type="transmembrane region" description="Helical" evidence="10">
    <location>
        <begin position="109"/>
        <end position="130"/>
    </location>
</feature>
<dbReference type="PANTHER" id="PTHR37461:SF1">
    <property type="entry name" value="ANTI-SIGMA-K FACTOR RSKA"/>
    <property type="match status" value="1"/>
</dbReference>
<keyword evidence="3 10" id="KW-0812">Transmembrane</keyword>
<keyword evidence="4 10" id="KW-1133">Transmembrane helix</keyword>
<dbReference type="Pfam" id="PF22618">
    <property type="entry name" value="RskA_N"/>
    <property type="match status" value="1"/>
</dbReference>
<reference evidence="14" key="1">
    <citation type="journal article" date="2019" name="Int. J. Syst. Evol. Microbiol.">
        <title>The Global Catalogue of Microorganisms (GCM) 10K type strain sequencing project: providing services to taxonomists for standard genome sequencing and annotation.</title>
        <authorList>
            <consortium name="The Broad Institute Genomics Platform"/>
            <consortium name="The Broad Institute Genome Sequencing Center for Infectious Disease"/>
            <person name="Wu L."/>
            <person name="Ma J."/>
        </authorList>
    </citation>
    <scope>NUCLEOTIDE SEQUENCE [LARGE SCALE GENOMIC DNA]</scope>
    <source>
        <strain evidence="14">ICMP 19430</strain>
    </source>
</reference>
<evidence type="ECO:0000256" key="6">
    <source>
        <dbReference type="ARBA" id="ARBA00023136"/>
    </source>
</evidence>
<gene>
    <name evidence="13" type="ORF">ACFQS9_07535</name>
</gene>
<feature type="domain" description="Anti-sigma-K factor RskA N-terminal" evidence="12">
    <location>
        <begin position="12"/>
        <end position="58"/>
    </location>
</feature>
<accession>A0ABW2RVD3</accession>
<evidence type="ECO:0000256" key="10">
    <source>
        <dbReference type="SAM" id="Phobius"/>
    </source>
</evidence>
<keyword evidence="7" id="KW-0804">Transcription</keyword>
<dbReference type="InterPro" id="IPR018764">
    <property type="entry name" value="RskA_C"/>
</dbReference>
<dbReference type="InterPro" id="IPR041916">
    <property type="entry name" value="Anti_sigma_zinc_sf"/>
</dbReference>
<evidence type="ECO:0000256" key="4">
    <source>
        <dbReference type="ARBA" id="ARBA00022989"/>
    </source>
</evidence>
<evidence type="ECO:0000259" key="12">
    <source>
        <dbReference type="Pfam" id="PF22618"/>
    </source>
</evidence>